<evidence type="ECO:0000313" key="5">
    <source>
        <dbReference type="RefSeq" id="XP_022344219.1"/>
    </source>
</evidence>
<keyword evidence="1" id="KW-0677">Repeat</keyword>
<evidence type="ECO:0000256" key="3">
    <source>
        <dbReference type="SAM" id="SignalP"/>
    </source>
</evidence>
<evidence type="ECO:0000313" key="4">
    <source>
        <dbReference type="Proteomes" id="UP000694844"/>
    </source>
</evidence>
<dbReference type="InterPro" id="IPR036383">
    <property type="entry name" value="TSP1_rpt_sf"/>
</dbReference>
<dbReference type="SUPFAM" id="SSF82895">
    <property type="entry name" value="TSP-1 type 1 repeat"/>
    <property type="match status" value="1"/>
</dbReference>
<dbReference type="PROSITE" id="PS50092">
    <property type="entry name" value="TSP1"/>
    <property type="match status" value="1"/>
</dbReference>
<name>A0A8B8EW55_CRAVI</name>
<dbReference type="GeneID" id="111137176"/>
<dbReference type="InterPro" id="IPR038877">
    <property type="entry name" value="THSD1"/>
</dbReference>
<dbReference type="Proteomes" id="UP000694844">
    <property type="component" value="Chromosome 1"/>
</dbReference>
<accession>A0A8B8EW55</accession>
<feature type="chain" id="PRO_5034005149" evidence="3">
    <location>
        <begin position="24"/>
        <end position="679"/>
    </location>
</feature>
<dbReference type="InterPro" id="IPR000884">
    <property type="entry name" value="TSP1_rpt"/>
</dbReference>
<protein>
    <submittedName>
        <fullName evidence="5">SCO-spondin-like isoform X2</fullName>
    </submittedName>
</protein>
<organism evidence="4 5">
    <name type="scientific">Crassostrea virginica</name>
    <name type="common">Eastern oyster</name>
    <dbReference type="NCBI Taxonomy" id="6565"/>
    <lineage>
        <taxon>Eukaryota</taxon>
        <taxon>Metazoa</taxon>
        <taxon>Spiralia</taxon>
        <taxon>Lophotrochozoa</taxon>
        <taxon>Mollusca</taxon>
        <taxon>Bivalvia</taxon>
        <taxon>Autobranchia</taxon>
        <taxon>Pteriomorphia</taxon>
        <taxon>Ostreida</taxon>
        <taxon>Ostreoidea</taxon>
        <taxon>Ostreidae</taxon>
        <taxon>Crassostrea</taxon>
    </lineage>
</organism>
<evidence type="ECO:0000256" key="2">
    <source>
        <dbReference type="ARBA" id="ARBA00023157"/>
    </source>
</evidence>
<keyword evidence="2" id="KW-1015">Disulfide bond</keyword>
<dbReference type="PANTHER" id="PTHR16311:SF3">
    <property type="entry name" value="THROMBOSPONDIN TYPE-1 DOMAIN-CONTAINING PROTEIN 1"/>
    <property type="match status" value="1"/>
</dbReference>
<evidence type="ECO:0000256" key="1">
    <source>
        <dbReference type="ARBA" id="ARBA00022737"/>
    </source>
</evidence>
<reference evidence="4" key="1">
    <citation type="submission" date="2024-06" db="UniProtKB">
        <authorList>
            <consortium name="RefSeq"/>
        </authorList>
    </citation>
    <scope>NUCLEOTIDE SEQUENCE [LARGE SCALE GENOMIC DNA]</scope>
</reference>
<dbReference type="FunFam" id="2.20.100.10:FF:000007">
    <property type="entry name" value="Thrombospondin 1"/>
    <property type="match status" value="1"/>
</dbReference>
<keyword evidence="4" id="KW-1185">Reference proteome</keyword>
<dbReference type="PANTHER" id="PTHR16311">
    <property type="entry name" value="THROMBOSPONDIN TYPE I DOMAIN-CONTAINING 1"/>
    <property type="match status" value="1"/>
</dbReference>
<dbReference type="AlphaFoldDB" id="A0A8B8EW55"/>
<dbReference type="RefSeq" id="XP_022344219.1">
    <property type="nucleotide sequence ID" value="XM_022488511.1"/>
</dbReference>
<dbReference type="OrthoDB" id="6273859at2759"/>
<dbReference type="GO" id="GO:0071944">
    <property type="term" value="C:cell periphery"/>
    <property type="evidence" value="ECO:0007669"/>
    <property type="project" value="TreeGrafter"/>
</dbReference>
<dbReference type="PRINTS" id="PR01705">
    <property type="entry name" value="TSP1REPEAT"/>
</dbReference>
<reference evidence="5" key="2">
    <citation type="submission" date="2025-08" db="UniProtKB">
        <authorList>
            <consortium name="RefSeq"/>
        </authorList>
    </citation>
    <scope>IDENTIFICATION</scope>
    <source>
        <tissue evidence="5">Whole sample</tissue>
    </source>
</reference>
<dbReference type="Gene3D" id="2.20.100.10">
    <property type="entry name" value="Thrombospondin type-1 (TSP1) repeat"/>
    <property type="match status" value="1"/>
</dbReference>
<sequence>MENFYYRAILLLTGLSLIHSTCTDHHCHHICGVKFRCVSHTHDPTNSGCECLPQDYCDANFSCIPSDATCSHNEPIRCGRNNTCECYCSQDSQCQNCPDGTMGFCVKEKCICESRSYCPGGNKFYCLKNFQCAHNESRRCNTNERCECYCDIDTDCKNCPEKSFCVDGGCFCESQNYCPNGNHFYCLFMTCANGYTGKCNSTNHCYCAYVPDTCSEQDVSKCFHLSCSTGEKKYCEGRTCTCKPIDYCKQNDADCRHKTCDASKAEVNVCLNSTCSCLVIPDFCGGDDTSSCQHLHCNPYQVKKCENGMCKCQVNPSCNSNAGLRNNTCTPENTYLEVKGANGKVFYANCTDENHYPLCVDGRCNCVYWKTPKPLLTSPGITSPGELVTDTTSSFTLPDTSTTTATPTNITTIADPTNVTTQQSLATTTAGAACSSRKDCNQQNTFAVFLTFHMPCPVDHIDCVDNSCTCSQDKITTTPPPTTTTTTTQQSLATTTAGAACSSRKDCNQQNTFAVFLTFHMPCPVDHIDCVDNSCTCSQDKITTTPPPTDGHWSDWMHWSPCSSTCGIGTKTRSRICNNPAPLNGGKNCFGNVSEMQNCVEAICHVGPECPTCDVNLNCTWNSVCDVSEVCMIRSYPNTKFSVHCTKGEDCNFIKTVLPDSEIFCCNNRSCLTSNLGLS</sequence>
<dbReference type="SMART" id="SM00209">
    <property type="entry name" value="TSP1"/>
    <property type="match status" value="1"/>
</dbReference>
<proteinExistence type="predicted"/>
<keyword evidence="3" id="KW-0732">Signal</keyword>
<feature type="signal peptide" evidence="3">
    <location>
        <begin position="1"/>
        <end position="23"/>
    </location>
</feature>
<gene>
    <name evidence="5" type="primary">LOC111137176</name>
</gene>